<reference evidence="6 7" key="2">
    <citation type="journal article" date="2016" name="Genome Announc.">
        <title>Draft Genome Sequence of Oceanobacillus picturae Heshi-B3, Isolated from Fermented Rice Bran in a Traditional Japanese Seafood Dish.</title>
        <authorList>
            <person name="Akuzawa S."/>
            <person name="Nagaoka J."/>
            <person name="Kanekatsu M."/>
            <person name="Kanesaki Y."/>
            <person name="Suzuki T."/>
        </authorList>
    </citation>
    <scope>NUCLEOTIDE SEQUENCE [LARGE SCALE GENOMIC DNA]</scope>
    <source>
        <strain evidence="6 7">Heshi-B3</strain>
    </source>
</reference>
<organism evidence="6 7">
    <name type="scientific">Oceanobacillus picturae</name>
    <dbReference type="NCBI Taxonomy" id="171693"/>
    <lineage>
        <taxon>Bacteria</taxon>
        <taxon>Bacillati</taxon>
        <taxon>Bacillota</taxon>
        <taxon>Bacilli</taxon>
        <taxon>Bacillales</taxon>
        <taxon>Bacillaceae</taxon>
        <taxon>Oceanobacillus</taxon>
    </lineage>
</organism>
<keyword evidence="4" id="KW-0521">NADP</keyword>
<comment type="subcellular location">
    <subcellularLocation>
        <location evidence="1">Cytoplasm</location>
    </subcellularLocation>
</comment>
<dbReference type="Proteomes" id="UP000052946">
    <property type="component" value="Unassembled WGS sequence"/>
</dbReference>
<gene>
    <name evidence="6" type="ORF">OPHB3_3437</name>
</gene>
<name>A0A0U9HKN9_9BACI</name>
<dbReference type="InterPro" id="IPR020904">
    <property type="entry name" value="Sc_DH/Rdtase_CS"/>
</dbReference>
<dbReference type="Gene3D" id="3.40.50.720">
    <property type="entry name" value="NAD(P)-binding Rossmann-like Domain"/>
    <property type="match status" value="1"/>
</dbReference>
<comment type="similarity">
    <text evidence="2">Belongs to the short-chain dehydrogenases/reductases (SDR) family.</text>
</comment>
<dbReference type="NCBIfam" id="NF005381">
    <property type="entry name" value="PRK06924.1"/>
    <property type="match status" value="1"/>
</dbReference>
<dbReference type="GO" id="GO:0004757">
    <property type="term" value="F:sepiapterin reductase (NADP+) activity"/>
    <property type="evidence" value="ECO:0007669"/>
    <property type="project" value="TreeGrafter"/>
</dbReference>
<dbReference type="PRINTS" id="PR00081">
    <property type="entry name" value="GDHRDH"/>
</dbReference>
<dbReference type="InterPro" id="IPR036291">
    <property type="entry name" value="NAD(P)-bd_dom_sf"/>
</dbReference>
<dbReference type="GO" id="GO:0005737">
    <property type="term" value="C:cytoplasm"/>
    <property type="evidence" value="ECO:0007669"/>
    <property type="project" value="UniProtKB-SubCell"/>
</dbReference>
<dbReference type="Pfam" id="PF00106">
    <property type="entry name" value="adh_short"/>
    <property type="match status" value="1"/>
</dbReference>
<protein>
    <submittedName>
        <fullName evidence="6">Benzil reductase</fullName>
    </submittedName>
</protein>
<sequence>MKYAIVTGVSKGLGYSVAKLLLEKEIHVIGISRSEASGLNQLAEENNVTFQQFQCDLGDVEAVEETCSKIKNQWSNGISALYLVNNAAVIDPVDQAMNTKSSELAYHVQVNTIAPMVMTNLFLKEASSKEFSFIGATVTSGAAERPISGWSAYCSTKASINMYTQTVAIEQDERRTGNKVFAFSPGIMDTGMQEKIRAASPEEFTDVETFKSYKEDKALKDTDTVGGVLVDILTNEANLENGKIYNVKDFL</sequence>
<evidence type="ECO:0000313" key="7">
    <source>
        <dbReference type="Proteomes" id="UP000052946"/>
    </source>
</evidence>
<evidence type="ECO:0000256" key="4">
    <source>
        <dbReference type="ARBA" id="ARBA00022857"/>
    </source>
</evidence>
<keyword evidence="5" id="KW-0560">Oxidoreductase</keyword>
<evidence type="ECO:0000256" key="2">
    <source>
        <dbReference type="ARBA" id="ARBA00006484"/>
    </source>
</evidence>
<dbReference type="PANTHER" id="PTHR44085">
    <property type="entry name" value="SEPIAPTERIN REDUCTASE"/>
    <property type="match status" value="1"/>
</dbReference>
<dbReference type="SUPFAM" id="SSF51735">
    <property type="entry name" value="NAD(P)-binding Rossmann-fold domains"/>
    <property type="match status" value="1"/>
</dbReference>
<evidence type="ECO:0000256" key="5">
    <source>
        <dbReference type="ARBA" id="ARBA00023002"/>
    </source>
</evidence>
<dbReference type="EMBL" id="BBXV01000047">
    <property type="protein sequence ID" value="GAQ19468.1"/>
    <property type="molecule type" value="Genomic_DNA"/>
</dbReference>
<proteinExistence type="inferred from homology"/>
<dbReference type="OrthoDB" id="9794387at2"/>
<dbReference type="RefSeq" id="WP_058951092.1">
    <property type="nucleotide sequence ID" value="NZ_BBXV01000047.1"/>
</dbReference>
<dbReference type="AlphaFoldDB" id="A0A0U9HKN9"/>
<reference evidence="7" key="1">
    <citation type="submission" date="2015-07" db="EMBL/GenBank/DDBJ databases">
        <title>Draft Genome Sequence of Oceanobacillus picturae Heshi-B3 that Was Isolated from Fermented Rice Bran with Aging Salted Mackerel, Which Was Named Heshiko as Traditional Fermented Seafood in Japan.</title>
        <authorList>
            <person name="Akuzawa S."/>
            <person name="Nakagawa J."/>
            <person name="Kanekatsu T."/>
            <person name="Kanesaki Y."/>
            <person name="Suzuki T."/>
        </authorList>
    </citation>
    <scope>NUCLEOTIDE SEQUENCE [LARGE SCALE GENOMIC DNA]</scope>
    <source>
        <strain evidence="7">Heshi-B3</strain>
    </source>
</reference>
<dbReference type="InterPro" id="IPR051721">
    <property type="entry name" value="Biopterin_syn/organic_redct"/>
</dbReference>
<evidence type="ECO:0000313" key="6">
    <source>
        <dbReference type="EMBL" id="GAQ19468.1"/>
    </source>
</evidence>
<dbReference type="GO" id="GO:0006729">
    <property type="term" value="P:tetrahydrobiopterin biosynthetic process"/>
    <property type="evidence" value="ECO:0007669"/>
    <property type="project" value="TreeGrafter"/>
</dbReference>
<dbReference type="PANTHER" id="PTHR44085:SF2">
    <property type="entry name" value="SEPIAPTERIN REDUCTASE"/>
    <property type="match status" value="1"/>
</dbReference>
<dbReference type="PROSITE" id="PS00061">
    <property type="entry name" value="ADH_SHORT"/>
    <property type="match status" value="1"/>
</dbReference>
<evidence type="ECO:0000256" key="1">
    <source>
        <dbReference type="ARBA" id="ARBA00004496"/>
    </source>
</evidence>
<comment type="caution">
    <text evidence="6">The sequence shown here is derived from an EMBL/GenBank/DDBJ whole genome shotgun (WGS) entry which is preliminary data.</text>
</comment>
<keyword evidence="3" id="KW-0963">Cytoplasm</keyword>
<evidence type="ECO:0000256" key="3">
    <source>
        <dbReference type="ARBA" id="ARBA00022490"/>
    </source>
</evidence>
<accession>A0A0U9HKN9</accession>
<dbReference type="InterPro" id="IPR002347">
    <property type="entry name" value="SDR_fam"/>
</dbReference>